<dbReference type="Pfam" id="PF24560">
    <property type="entry name" value="zf-C2H2_OTU1_C"/>
    <property type="match status" value="1"/>
</dbReference>
<keyword evidence="4" id="KW-0862">Zinc</keyword>
<evidence type="ECO:0000259" key="6">
    <source>
        <dbReference type="PROSITE" id="PS50030"/>
    </source>
</evidence>
<dbReference type="InterPro" id="IPR057766">
    <property type="entry name" value="Znf-C2H2_OTU1-like_C"/>
</dbReference>
<comment type="subcellular location">
    <subcellularLocation>
        <location evidence="1">Cytoplasm</location>
    </subcellularLocation>
</comment>
<evidence type="ECO:0000256" key="1">
    <source>
        <dbReference type="ARBA" id="ARBA00004496"/>
    </source>
</evidence>
<keyword evidence="3" id="KW-0175">Coiled coil</keyword>
<evidence type="ECO:0000313" key="9">
    <source>
        <dbReference type="Proteomes" id="UP000465221"/>
    </source>
</evidence>
<dbReference type="SUPFAM" id="SSF54236">
    <property type="entry name" value="Ubiquitin-like"/>
    <property type="match status" value="1"/>
</dbReference>
<evidence type="ECO:0000313" key="8">
    <source>
        <dbReference type="EMBL" id="GFF37566.1"/>
    </source>
</evidence>
<feature type="domain" description="UBA" evidence="6">
    <location>
        <begin position="1"/>
        <end position="39"/>
    </location>
</feature>
<dbReference type="SMART" id="SM00165">
    <property type="entry name" value="UBA"/>
    <property type="match status" value="1"/>
</dbReference>
<dbReference type="Gene3D" id="3.10.20.90">
    <property type="entry name" value="Phosphatidylinositol 3-kinase Catalytic Subunit, Chain A, domain 1"/>
    <property type="match status" value="1"/>
</dbReference>
<protein>
    <submittedName>
        <fullName evidence="8">UBX domain-containing protein 1</fullName>
    </submittedName>
</protein>
<evidence type="ECO:0000256" key="5">
    <source>
        <dbReference type="SAM" id="MobiDB-lite"/>
    </source>
</evidence>
<dbReference type="PROSITE" id="PS50157">
    <property type="entry name" value="ZINC_FINGER_C2H2_2"/>
    <property type="match status" value="1"/>
</dbReference>
<keyword evidence="4" id="KW-0863">Zinc-finger</keyword>
<dbReference type="PANTHER" id="PTHR46340:SF1">
    <property type="entry name" value="UBX DOMAIN-CONTAINING PROTEIN 1"/>
    <property type="match status" value="1"/>
</dbReference>
<feature type="region of interest" description="Disordered" evidence="5">
    <location>
        <begin position="129"/>
        <end position="178"/>
    </location>
</feature>
<dbReference type="Pfam" id="PF00789">
    <property type="entry name" value="UBX"/>
    <property type="match status" value="1"/>
</dbReference>
<dbReference type="GO" id="GO:0032435">
    <property type="term" value="P:negative regulation of proteasomal ubiquitin-dependent protein catabolic process"/>
    <property type="evidence" value="ECO:0007669"/>
    <property type="project" value="TreeGrafter"/>
</dbReference>
<dbReference type="InterPro" id="IPR001012">
    <property type="entry name" value="UBX_dom"/>
</dbReference>
<name>A0A8H3RTW3_9EURO</name>
<dbReference type="InterPro" id="IPR009060">
    <property type="entry name" value="UBA-like_sf"/>
</dbReference>
<accession>A0A8H3RTW3</accession>
<dbReference type="PROSITE" id="PS00028">
    <property type="entry name" value="ZINC_FINGER_C2H2_1"/>
    <property type="match status" value="1"/>
</dbReference>
<dbReference type="GO" id="GO:0005737">
    <property type="term" value="C:cytoplasm"/>
    <property type="evidence" value="ECO:0007669"/>
    <property type="project" value="UniProtKB-SubCell"/>
</dbReference>
<dbReference type="Pfam" id="PF22562">
    <property type="entry name" value="UBA_7"/>
    <property type="match status" value="1"/>
</dbReference>
<dbReference type="GO" id="GO:0008270">
    <property type="term" value="F:zinc ion binding"/>
    <property type="evidence" value="ECO:0007669"/>
    <property type="project" value="UniProtKB-KW"/>
</dbReference>
<dbReference type="Gene3D" id="1.10.8.10">
    <property type="entry name" value="DNA helicase RuvA subunit, C-terminal domain"/>
    <property type="match status" value="1"/>
</dbReference>
<evidence type="ECO:0000256" key="2">
    <source>
        <dbReference type="ARBA" id="ARBA00022490"/>
    </source>
</evidence>
<feature type="compositionally biased region" description="Basic and acidic residues" evidence="5">
    <location>
        <begin position="134"/>
        <end position="178"/>
    </location>
</feature>
<dbReference type="GO" id="GO:0036435">
    <property type="term" value="F:K48-linked polyubiquitin modification-dependent protein binding"/>
    <property type="evidence" value="ECO:0007669"/>
    <property type="project" value="TreeGrafter"/>
</dbReference>
<feature type="domain" description="C2H2-type" evidence="7">
    <location>
        <begin position="72"/>
        <end position="101"/>
    </location>
</feature>
<sequence>MATSDLDQLIEMGFDKERAQLAVARSGGLQGALEWLEENQDKSIEEIKVAGSKEGESEDGPALQPGEEPRSLACNECGKKFRSQAQAEFHASKSGHVDFSESTEEIAPLTEEEKKARLEEIRQKLAAKRAVQAEQDKVDQRRNEEIRRKSTKESQDAKEELQRKQMMKEAAKKKQEKLEELEAKRRIKARIEADKEERRLRAEREKAERAGMAPPAQPAAQAPTASGPVASKPASAYTETRLRFQTPKGNVMKTMPVTTTLFEVAAALQQEDGIEVQSFVQNFPRKVFDAELFGESLKDLGLVPSASLIVQ</sequence>
<dbReference type="PROSITE" id="PS50030">
    <property type="entry name" value="UBA"/>
    <property type="match status" value="1"/>
</dbReference>
<dbReference type="PANTHER" id="PTHR46340">
    <property type="entry name" value="UBX DOMAIN-CONTAINING PROTEIN 1"/>
    <property type="match status" value="1"/>
</dbReference>
<evidence type="ECO:0000259" key="7">
    <source>
        <dbReference type="PROSITE" id="PS50157"/>
    </source>
</evidence>
<dbReference type="InterPro" id="IPR015940">
    <property type="entry name" value="UBA"/>
</dbReference>
<feature type="region of interest" description="Disordered" evidence="5">
    <location>
        <begin position="88"/>
        <end position="112"/>
    </location>
</feature>
<organism evidence="8 9">
    <name type="scientific">Aspergillus udagawae</name>
    <dbReference type="NCBI Taxonomy" id="91492"/>
    <lineage>
        <taxon>Eukaryota</taxon>
        <taxon>Fungi</taxon>
        <taxon>Dikarya</taxon>
        <taxon>Ascomycota</taxon>
        <taxon>Pezizomycotina</taxon>
        <taxon>Eurotiomycetes</taxon>
        <taxon>Eurotiomycetidae</taxon>
        <taxon>Eurotiales</taxon>
        <taxon>Aspergillaceae</taxon>
        <taxon>Aspergillus</taxon>
        <taxon>Aspergillus subgen. Fumigati</taxon>
    </lineage>
</organism>
<feature type="compositionally biased region" description="Basic and acidic residues" evidence="5">
    <location>
        <begin position="192"/>
        <end position="209"/>
    </location>
</feature>
<dbReference type="GO" id="GO:0005634">
    <property type="term" value="C:nucleus"/>
    <property type="evidence" value="ECO:0007669"/>
    <property type="project" value="TreeGrafter"/>
</dbReference>
<proteinExistence type="predicted"/>
<dbReference type="InterPro" id="IPR013087">
    <property type="entry name" value="Znf_C2H2_type"/>
</dbReference>
<dbReference type="GO" id="GO:1903094">
    <property type="term" value="P:negative regulation of protein K48-linked deubiquitination"/>
    <property type="evidence" value="ECO:0007669"/>
    <property type="project" value="TreeGrafter"/>
</dbReference>
<reference evidence="8 9" key="1">
    <citation type="submission" date="2020-01" db="EMBL/GenBank/DDBJ databases">
        <title>Draft genome sequence of Aspergillus udagawae IFM 46972.</title>
        <authorList>
            <person name="Takahashi H."/>
            <person name="Yaguchi T."/>
        </authorList>
    </citation>
    <scope>NUCLEOTIDE SEQUENCE [LARGE SCALE GENOMIC DNA]</scope>
    <source>
        <strain evidence="8 9">IFM 46972</strain>
    </source>
</reference>
<feature type="region of interest" description="Disordered" evidence="5">
    <location>
        <begin position="40"/>
        <end position="72"/>
    </location>
</feature>
<dbReference type="AlphaFoldDB" id="A0A8H3RTW3"/>
<feature type="compositionally biased region" description="Basic and acidic residues" evidence="5">
    <location>
        <begin position="40"/>
        <end position="55"/>
    </location>
</feature>
<keyword evidence="4" id="KW-0479">Metal-binding</keyword>
<evidence type="ECO:0000256" key="4">
    <source>
        <dbReference type="PROSITE-ProRule" id="PRU00042"/>
    </source>
</evidence>
<dbReference type="Proteomes" id="UP000465221">
    <property type="component" value="Unassembled WGS sequence"/>
</dbReference>
<dbReference type="GO" id="GO:0031397">
    <property type="term" value="P:negative regulation of protein ubiquitination"/>
    <property type="evidence" value="ECO:0007669"/>
    <property type="project" value="TreeGrafter"/>
</dbReference>
<dbReference type="CDD" id="cd01767">
    <property type="entry name" value="UBX"/>
    <property type="match status" value="1"/>
</dbReference>
<dbReference type="InterPro" id="IPR029071">
    <property type="entry name" value="Ubiquitin-like_domsf"/>
</dbReference>
<dbReference type="EMBL" id="BLKC01000032">
    <property type="protein sequence ID" value="GFF37566.1"/>
    <property type="molecule type" value="Genomic_DNA"/>
</dbReference>
<gene>
    <name evidence="8" type="ORF">IFM46972_05256</name>
</gene>
<comment type="caution">
    <text evidence="8">The sequence shown here is derived from an EMBL/GenBank/DDBJ whole genome shotgun (WGS) entry which is preliminary data.</text>
</comment>
<feature type="region of interest" description="Disordered" evidence="5">
    <location>
        <begin position="192"/>
        <end position="236"/>
    </location>
</feature>
<keyword evidence="2" id="KW-0963">Cytoplasm</keyword>
<dbReference type="SUPFAM" id="SSF46934">
    <property type="entry name" value="UBA-like"/>
    <property type="match status" value="1"/>
</dbReference>
<evidence type="ECO:0000256" key="3">
    <source>
        <dbReference type="ARBA" id="ARBA00023054"/>
    </source>
</evidence>